<keyword evidence="1 3" id="KW-0808">Transferase</keyword>
<dbReference type="InterPro" id="IPR023606">
    <property type="entry name" value="CoA-Trfase_III_dom_1_sf"/>
</dbReference>
<dbReference type="InterPro" id="IPR044855">
    <property type="entry name" value="CoA-Trfase_III_dom3_sf"/>
</dbReference>
<protein>
    <submittedName>
        <fullName evidence="3">CoA transferase</fullName>
    </submittedName>
</protein>
<dbReference type="EMBL" id="CP017708">
    <property type="protein sequence ID" value="AOY78789.1"/>
    <property type="molecule type" value="Genomic_DNA"/>
</dbReference>
<organism evidence="3 4">
    <name type="scientific">Moorena producens (strain JHB)</name>
    <dbReference type="NCBI Taxonomy" id="1454205"/>
    <lineage>
        <taxon>Bacteria</taxon>
        <taxon>Bacillati</taxon>
        <taxon>Cyanobacteriota</taxon>
        <taxon>Cyanophyceae</taxon>
        <taxon>Coleofasciculales</taxon>
        <taxon>Coleofasciculaceae</taxon>
        <taxon>Moorena</taxon>
    </lineage>
</organism>
<evidence type="ECO:0000256" key="1">
    <source>
        <dbReference type="ARBA" id="ARBA00022679"/>
    </source>
</evidence>
<dbReference type="AlphaFoldDB" id="A0A1D9FTU0"/>
<dbReference type="PANTHER" id="PTHR48207:SF3">
    <property type="entry name" value="SUCCINATE--HYDROXYMETHYLGLUTARATE COA-TRANSFERASE"/>
    <property type="match status" value="1"/>
</dbReference>
<evidence type="ECO:0000313" key="4">
    <source>
        <dbReference type="Proteomes" id="UP000176944"/>
    </source>
</evidence>
<name>A0A1D9FTU0_MOOP1</name>
<reference evidence="4" key="1">
    <citation type="submission" date="2016-10" db="EMBL/GenBank/DDBJ databases">
        <title>Comparative genomics uncovers the prolific and rare metabolic potential of the cyanobacterial genus Moorea.</title>
        <authorList>
            <person name="Leao T."/>
            <person name="Castelao G."/>
            <person name="Korobeynikov A."/>
            <person name="Monroe E.A."/>
            <person name="Podell S."/>
            <person name="Glukhov E."/>
            <person name="Allen E."/>
            <person name="Gerwick W.H."/>
            <person name="Gerwick L."/>
        </authorList>
    </citation>
    <scope>NUCLEOTIDE SEQUENCE [LARGE SCALE GENOMIC DNA]</scope>
    <source>
        <strain evidence="4">JHB</strain>
    </source>
</reference>
<dbReference type="Gene3D" id="3.30.1540.10">
    <property type="entry name" value="formyl-coa transferase, domain 3"/>
    <property type="match status" value="2"/>
</dbReference>
<dbReference type="PANTHER" id="PTHR48207">
    <property type="entry name" value="SUCCINATE--HYDROXYMETHYLGLUTARATE COA-TRANSFERASE"/>
    <property type="match status" value="1"/>
</dbReference>
<feature type="region of interest" description="Disordered" evidence="2">
    <location>
        <begin position="386"/>
        <end position="409"/>
    </location>
</feature>
<dbReference type="Proteomes" id="UP000176944">
    <property type="component" value="Chromosome"/>
</dbReference>
<gene>
    <name evidence="3" type="ORF">BJP36_01645</name>
</gene>
<dbReference type="InterPro" id="IPR050483">
    <property type="entry name" value="CoA-transferase_III_domain"/>
</dbReference>
<sequence>MSQGALSDLKVIDLTQYIAGPYCTKLLAGFGAEVIKVESPSSGDPVRHIGPFVGNKPGIERSIPFHWLNGGKKSVTLDLEIPKGIEILKQLIAEADVLVENFAPTVMPKLGLSYDDVKEINPAIVMTSISNFGQNGPYRDYQTNEAILYAMSGCMESTGDTDKPPLASGPAVSQYTAGMYAYLGTLMALFQRGDGGEGQHLDVSIQESAIENVQMRVTTYLHTGKRKPRNSNNRDWAPWQCYPCRNGYAAVLGGPHRHWRKGASLFEEPRLLEDQFLHVFDRAKAHDEVESLIKPWLMRHDKEEIFELGLARGFAFGYLATMAEAFGFKQHQEREFFLETESHPEVGRLISCQAPFRLSNSSWCMGRAPLLGEHNQAVLAQELQSSFSDRNQPKENSNHLPNQKKNPPLSGIRVLEISREWAGPHAGRILADFGAEVIRIDYPRRMETTRGSSTKDKAYNRQLGFDQLNRNKKCLAVDLNDPVDQEILKDLIRHTDIVLENARPGVLKKLGFSYEELKGIKPNIILVSMSAYGQTGTYAPYPGYGASIEPLSGINCLTAYSPYTQADAKRIRETDMINGVMGACAALTALSNRQRIGEGDWVDLSQLEGLMHGIGGEHFLEYAVNGKTTLPIGNRHPAYAPHGCYRCREEEQWVVIAIGSDEEWRTFCQTIGQPELSQDLRFATSLDRQQNHDALDTLIEAWTRQKTHYEVMHLLQDRGLMAGAILNIAELCQDPHLWERNYFQKPSTGSDAFFPGFPLQMSATSAVFEHIGADLGEHNRTIICDLLGRPEEQVKSWPEEELGTDYDP</sequence>
<dbReference type="SUPFAM" id="SSF89796">
    <property type="entry name" value="CoA-transferase family III (CaiB/BaiF)"/>
    <property type="match status" value="2"/>
</dbReference>
<evidence type="ECO:0000313" key="3">
    <source>
        <dbReference type="EMBL" id="AOY78789.1"/>
    </source>
</evidence>
<dbReference type="GO" id="GO:0008410">
    <property type="term" value="F:CoA-transferase activity"/>
    <property type="evidence" value="ECO:0007669"/>
    <property type="project" value="TreeGrafter"/>
</dbReference>
<evidence type="ECO:0000256" key="2">
    <source>
        <dbReference type="SAM" id="MobiDB-lite"/>
    </source>
</evidence>
<dbReference type="InterPro" id="IPR003673">
    <property type="entry name" value="CoA-Trfase_fam_III"/>
</dbReference>
<dbReference type="Gene3D" id="3.40.50.10540">
    <property type="entry name" value="Crotonobetainyl-coa:carnitine coa-transferase, domain 1"/>
    <property type="match status" value="2"/>
</dbReference>
<dbReference type="Pfam" id="PF02515">
    <property type="entry name" value="CoA_transf_3"/>
    <property type="match status" value="2"/>
</dbReference>
<accession>A0A1D9FTU0</accession>
<proteinExistence type="predicted"/>